<evidence type="ECO:0000256" key="1">
    <source>
        <dbReference type="SAM" id="Coils"/>
    </source>
</evidence>
<comment type="caution">
    <text evidence="2">The sequence shown here is derived from an EMBL/GenBank/DDBJ whole genome shotgun (WGS) entry which is preliminary data.</text>
</comment>
<keyword evidence="3" id="KW-1185">Reference proteome</keyword>
<protein>
    <submittedName>
        <fullName evidence="2">Uncharacterized protein</fullName>
    </submittedName>
</protein>
<feature type="non-terminal residue" evidence="2">
    <location>
        <position position="191"/>
    </location>
</feature>
<accession>A0A812MZZ4</accession>
<gene>
    <name evidence="2" type="ORF">SPIL2461_LOCUS6444</name>
</gene>
<dbReference type="Proteomes" id="UP000649617">
    <property type="component" value="Unassembled WGS sequence"/>
</dbReference>
<feature type="coiled-coil region" evidence="1">
    <location>
        <begin position="9"/>
        <end position="68"/>
    </location>
</feature>
<evidence type="ECO:0000313" key="3">
    <source>
        <dbReference type="Proteomes" id="UP000649617"/>
    </source>
</evidence>
<proteinExistence type="predicted"/>
<dbReference type="EMBL" id="CAJNIZ010009715">
    <property type="protein sequence ID" value="CAE7286809.1"/>
    <property type="molecule type" value="Genomic_DNA"/>
</dbReference>
<reference evidence="2" key="1">
    <citation type="submission" date="2021-02" db="EMBL/GenBank/DDBJ databases">
        <authorList>
            <person name="Dougan E. K."/>
            <person name="Rhodes N."/>
            <person name="Thang M."/>
            <person name="Chan C."/>
        </authorList>
    </citation>
    <scope>NUCLEOTIDE SEQUENCE</scope>
</reference>
<name>A0A812MZZ4_SYMPI</name>
<organism evidence="2 3">
    <name type="scientific">Symbiodinium pilosum</name>
    <name type="common">Dinoflagellate</name>
    <dbReference type="NCBI Taxonomy" id="2952"/>
    <lineage>
        <taxon>Eukaryota</taxon>
        <taxon>Sar</taxon>
        <taxon>Alveolata</taxon>
        <taxon>Dinophyceae</taxon>
        <taxon>Suessiales</taxon>
        <taxon>Symbiodiniaceae</taxon>
        <taxon>Symbiodinium</taxon>
    </lineage>
</organism>
<dbReference type="OrthoDB" id="10387646at2759"/>
<sequence length="191" mass="22050">MEDLSAHLSKETESKLQSLSKSCEDLRLELATDMQRSGTAWRQLETKVTELETAFRTEVRERKELQTELRRSVDAEILAREEAIAMEKRAREASDAQLDEVYKVNLLEERAQRALCIEDCRKDLATIKGRLAEDGARRDHEAAERQFELQKIDTAMAELHRDRSADVARLRDALDQVRHEVVEGSRSLKEE</sequence>
<evidence type="ECO:0000313" key="2">
    <source>
        <dbReference type="EMBL" id="CAE7286809.1"/>
    </source>
</evidence>
<dbReference type="AlphaFoldDB" id="A0A812MZZ4"/>
<keyword evidence="1" id="KW-0175">Coiled coil</keyword>